<accession>A0ABV7TN93</accession>
<dbReference type="Pfam" id="PF11748">
    <property type="entry name" value="DUF3306"/>
    <property type="match status" value="1"/>
</dbReference>
<evidence type="ECO:0000313" key="2">
    <source>
        <dbReference type="Proteomes" id="UP001595629"/>
    </source>
</evidence>
<gene>
    <name evidence="1" type="ORF">ACFORG_23245</name>
</gene>
<evidence type="ECO:0000313" key="1">
    <source>
        <dbReference type="EMBL" id="MFC3616668.1"/>
    </source>
</evidence>
<protein>
    <submittedName>
        <fullName evidence="1">DUF3306 domain-containing protein</fullName>
    </submittedName>
</protein>
<dbReference type="Proteomes" id="UP001595629">
    <property type="component" value="Unassembled WGS sequence"/>
</dbReference>
<sequence length="201" mass="22351">MTRAQDFWSRRRAAVAEEARTEEVATLAEKAAEERRALETRSDEEILAELDLPDPDTIAPGDDVAAFLREVVPERLRRRALRRLWQINPVLANVDGLVDYGEDFTDATCVIENLQTAYQVGRGMLSHVEHLAMAETEPTADQADAEIPAQADTTEEIPQACAPVTASADTATEEKVPDGDFEEVATPAPRRMRFVFDKEQV</sequence>
<reference evidence="2" key="1">
    <citation type="journal article" date="2019" name="Int. J. Syst. Evol. Microbiol.">
        <title>The Global Catalogue of Microorganisms (GCM) 10K type strain sequencing project: providing services to taxonomists for standard genome sequencing and annotation.</title>
        <authorList>
            <consortium name="The Broad Institute Genomics Platform"/>
            <consortium name="The Broad Institute Genome Sequencing Center for Infectious Disease"/>
            <person name="Wu L."/>
            <person name="Ma J."/>
        </authorList>
    </citation>
    <scope>NUCLEOTIDE SEQUENCE [LARGE SCALE GENOMIC DNA]</scope>
    <source>
        <strain evidence="2">KCTC 42911</strain>
    </source>
</reference>
<proteinExistence type="predicted"/>
<organism evidence="1 2">
    <name type="scientific">Lutimaribacter marinistellae</name>
    <dbReference type="NCBI Taxonomy" id="1820329"/>
    <lineage>
        <taxon>Bacteria</taxon>
        <taxon>Pseudomonadati</taxon>
        <taxon>Pseudomonadota</taxon>
        <taxon>Alphaproteobacteria</taxon>
        <taxon>Rhodobacterales</taxon>
        <taxon>Roseobacteraceae</taxon>
        <taxon>Lutimaribacter</taxon>
    </lineage>
</organism>
<dbReference type="InterPro" id="IPR021735">
    <property type="entry name" value="DUF3306"/>
</dbReference>
<dbReference type="EMBL" id="JBHRXI010000049">
    <property type="protein sequence ID" value="MFC3616668.1"/>
    <property type="molecule type" value="Genomic_DNA"/>
</dbReference>
<keyword evidence="2" id="KW-1185">Reference proteome</keyword>
<dbReference type="RefSeq" id="WP_386737982.1">
    <property type="nucleotide sequence ID" value="NZ_JBHRXI010000049.1"/>
</dbReference>
<comment type="caution">
    <text evidence="1">The sequence shown here is derived from an EMBL/GenBank/DDBJ whole genome shotgun (WGS) entry which is preliminary data.</text>
</comment>
<name>A0ABV7TN93_9RHOB</name>